<dbReference type="GO" id="GO:0000139">
    <property type="term" value="C:Golgi membrane"/>
    <property type="evidence" value="ECO:0007669"/>
    <property type="project" value="UniProtKB-SubCell"/>
</dbReference>
<dbReference type="Pfam" id="PF01762">
    <property type="entry name" value="Galactosyl_T"/>
    <property type="match status" value="1"/>
</dbReference>
<sequence length="377" mass="43874">MCLSYIDPPIFNPRIKFLHVPTNVCSPLTPAQANTGLSGGSLRPNVVIVYKSGVYNFEERRHLRNLYHLAYTDVNIHLIFSIGLPRSVLTNVFQRDGFNVTLRNRAGKKLMGHTHFPMRTKRMLLKEMYDHDDLLIGDYEDSYYNLSLKLFHTFQWAARFCRPYKPIFVFLDDDYAVNTNKLVNFVRNSTPESRENLYHGYVIDVNPVLRPSSTSSRWAFSKREIPWPMHMPEYMGIYSMWSYCHVNDIALAMHFTKPTVVDDIWLGMVQYKLNLTFQRLDGMFSEISPIEDHFNCSDIFFALISEFERRRLKQQVPFEVQFFLKPGFVRDNLRHLRSVLNAFDSEVNFLLLAGSGLQTAFDGGASRCNHIKIHSST</sequence>
<keyword evidence="9" id="KW-0472">Membrane</keyword>
<evidence type="ECO:0000256" key="5">
    <source>
        <dbReference type="ARBA" id="ARBA00022692"/>
    </source>
</evidence>
<evidence type="ECO:0000256" key="2">
    <source>
        <dbReference type="ARBA" id="ARBA00008661"/>
    </source>
</evidence>
<proteinExistence type="inferred from homology"/>
<dbReference type="EMBL" id="UYRS01018955">
    <property type="protein sequence ID" value="VDK41473.1"/>
    <property type="molecule type" value="Genomic_DNA"/>
</dbReference>
<gene>
    <name evidence="11" type="ORF">TASK_LOCUS8998</name>
</gene>
<accession>A0A0R3WDY3</accession>
<evidence type="ECO:0000256" key="4">
    <source>
        <dbReference type="ARBA" id="ARBA00022679"/>
    </source>
</evidence>
<comment type="similarity">
    <text evidence="2 10">Belongs to the glycosyltransferase 31 family.</text>
</comment>
<evidence type="ECO:0000256" key="7">
    <source>
        <dbReference type="ARBA" id="ARBA00022989"/>
    </source>
</evidence>
<keyword evidence="8 10" id="KW-0333">Golgi apparatus</keyword>
<dbReference type="WBParaSite" id="TASK_0000899701-mRNA-1">
    <property type="protein sequence ID" value="TASK_0000899701-mRNA-1"/>
    <property type="gene ID" value="TASK_0000899701"/>
</dbReference>
<evidence type="ECO:0000256" key="8">
    <source>
        <dbReference type="ARBA" id="ARBA00023034"/>
    </source>
</evidence>
<dbReference type="STRING" id="60517.A0A0R3WDY3"/>
<dbReference type="GO" id="GO:0016758">
    <property type="term" value="F:hexosyltransferase activity"/>
    <property type="evidence" value="ECO:0007669"/>
    <property type="project" value="InterPro"/>
</dbReference>
<dbReference type="PANTHER" id="PTHR11214:SF349">
    <property type="entry name" value="BETA-1,3-GALACTOSYLTRANSFERASE BRN"/>
    <property type="match status" value="1"/>
</dbReference>
<keyword evidence="6" id="KW-0735">Signal-anchor</keyword>
<evidence type="ECO:0000256" key="1">
    <source>
        <dbReference type="ARBA" id="ARBA00004323"/>
    </source>
</evidence>
<organism evidence="13">
    <name type="scientific">Taenia asiatica</name>
    <name type="common">Asian tapeworm</name>
    <dbReference type="NCBI Taxonomy" id="60517"/>
    <lineage>
        <taxon>Eukaryota</taxon>
        <taxon>Metazoa</taxon>
        <taxon>Spiralia</taxon>
        <taxon>Lophotrochozoa</taxon>
        <taxon>Platyhelminthes</taxon>
        <taxon>Cestoda</taxon>
        <taxon>Eucestoda</taxon>
        <taxon>Cyclophyllidea</taxon>
        <taxon>Taeniidae</taxon>
        <taxon>Taenia</taxon>
    </lineage>
</organism>
<evidence type="ECO:0000313" key="11">
    <source>
        <dbReference type="EMBL" id="VDK41473.1"/>
    </source>
</evidence>
<dbReference type="GO" id="GO:0006493">
    <property type="term" value="P:protein O-linked glycosylation"/>
    <property type="evidence" value="ECO:0007669"/>
    <property type="project" value="TreeGrafter"/>
</dbReference>
<evidence type="ECO:0000313" key="12">
    <source>
        <dbReference type="Proteomes" id="UP000282613"/>
    </source>
</evidence>
<dbReference type="EC" id="2.4.1.-" evidence="10"/>
<dbReference type="InterPro" id="IPR002659">
    <property type="entry name" value="Glyco_trans_31"/>
</dbReference>
<dbReference type="OrthoDB" id="2139606at2759"/>
<name>A0A0R3WDY3_TAEAS</name>
<evidence type="ECO:0000256" key="3">
    <source>
        <dbReference type="ARBA" id="ARBA00022676"/>
    </source>
</evidence>
<dbReference type="GO" id="GO:0008194">
    <property type="term" value="F:UDP-glycosyltransferase activity"/>
    <property type="evidence" value="ECO:0007669"/>
    <property type="project" value="TreeGrafter"/>
</dbReference>
<keyword evidence="4" id="KW-0808">Transferase</keyword>
<reference evidence="11 12" key="2">
    <citation type="submission" date="2018-11" db="EMBL/GenBank/DDBJ databases">
        <authorList>
            <consortium name="Pathogen Informatics"/>
        </authorList>
    </citation>
    <scope>NUCLEOTIDE SEQUENCE [LARGE SCALE GENOMIC DNA]</scope>
</reference>
<evidence type="ECO:0000256" key="10">
    <source>
        <dbReference type="RuleBase" id="RU363063"/>
    </source>
</evidence>
<dbReference type="Gene3D" id="3.90.550.50">
    <property type="match status" value="1"/>
</dbReference>
<evidence type="ECO:0000256" key="9">
    <source>
        <dbReference type="ARBA" id="ARBA00023136"/>
    </source>
</evidence>
<keyword evidence="3 10" id="KW-0328">Glycosyltransferase</keyword>
<evidence type="ECO:0000313" key="13">
    <source>
        <dbReference type="WBParaSite" id="TASK_0000899701-mRNA-1"/>
    </source>
</evidence>
<dbReference type="Proteomes" id="UP000282613">
    <property type="component" value="Unassembled WGS sequence"/>
</dbReference>
<dbReference type="PANTHER" id="PTHR11214">
    <property type="entry name" value="BETA-1,3-N-ACETYLGLUCOSAMINYLTRANSFERASE"/>
    <property type="match status" value="1"/>
</dbReference>
<protein>
    <recommendedName>
        <fullName evidence="10">Hexosyltransferase</fullName>
        <ecNumber evidence="10">2.4.1.-</ecNumber>
    </recommendedName>
</protein>
<keyword evidence="5" id="KW-0812">Transmembrane</keyword>
<evidence type="ECO:0000256" key="6">
    <source>
        <dbReference type="ARBA" id="ARBA00022968"/>
    </source>
</evidence>
<dbReference type="AlphaFoldDB" id="A0A0R3WDY3"/>
<keyword evidence="12" id="KW-1185">Reference proteome</keyword>
<keyword evidence="7" id="KW-1133">Transmembrane helix</keyword>
<reference evidence="13" key="1">
    <citation type="submission" date="2017-02" db="UniProtKB">
        <authorList>
            <consortium name="WormBaseParasite"/>
        </authorList>
    </citation>
    <scope>IDENTIFICATION</scope>
</reference>
<comment type="subcellular location">
    <subcellularLocation>
        <location evidence="1 10">Golgi apparatus membrane</location>
        <topology evidence="1 10">Single-pass type II membrane protein</topology>
    </subcellularLocation>
</comment>